<dbReference type="PANTHER" id="PTHR22872">
    <property type="entry name" value="BTK-BINDING PROTEIN-RELATED"/>
    <property type="match status" value="1"/>
</dbReference>
<dbReference type="PANTHER" id="PTHR22872:SF2">
    <property type="entry name" value="INHIBITOR OF BRUTON TYROSINE KINASE"/>
    <property type="match status" value="1"/>
</dbReference>
<reference evidence="6 7" key="1">
    <citation type="journal article" date="2020" name="G3 (Bethesda)">
        <title>Improved Reference Genome for Cyclotella cryptica CCMP332, a Model for Cell Wall Morphogenesis, Salinity Adaptation, and Lipid Production in Diatoms (Bacillariophyta).</title>
        <authorList>
            <person name="Roberts W.R."/>
            <person name="Downey K.M."/>
            <person name="Ruck E.C."/>
            <person name="Traller J.C."/>
            <person name="Alverson A.J."/>
        </authorList>
    </citation>
    <scope>NUCLEOTIDE SEQUENCE [LARGE SCALE GENOMIC DNA]</scope>
    <source>
        <strain evidence="6 7">CCMP332</strain>
    </source>
</reference>
<dbReference type="SUPFAM" id="SSF48403">
    <property type="entry name" value="Ankyrin repeat"/>
    <property type="match status" value="1"/>
</dbReference>
<dbReference type="EMBL" id="JABMIG020000111">
    <property type="protein sequence ID" value="KAL3791662.1"/>
    <property type="molecule type" value="Genomic_DNA"/>
</dbReference>
<comment type="caution">
    <text evidence="6">The sequence shown here is derived from an EMBL/GenBank/DDBJ whole genome shotgun (WGS) entry which is preliminary data.</text>
</comment>
<feature type="region of interest" description="Disordered" evidence="4">
    <location>
        <begin position="1306"/>
        <end position="1336"/>
    </location>
</feature>
<feature type="region of interest" description="Disordered" evidence="4">
    <location>
        <begin position="1"/>
        <end position="29"/>
    </location>
</feature>
<protein>
    <recommendedName>
        <fullName evidence="5">U1-type domain-containing protein</fullName>
    </recommendedName>
</protein>
<dbReference type="SUPFAM" id="SSF57667">
    <property type="entry name" value="beta-beta-alpha zinc fingers"/>
    <property type="match status" value="1"/>
</dbReference>
<dbReference type="InterPro" id="IPR002110">
    <property type="entry name" value="Ankyrin_rpt"/>
</dbReference>
<keyword evidence="7" id="KW-1185">Reference proteome</keyword>
<evidence type="ECO:0000256" key="3">
    <source>
        <dbReference type="PROSITE-ProRule" id="PRU00235"/>
    </source>
</evidence>
<dbReference type="PROSITE" id="PS00626">
    <property type="entry name" value="RCC1_2"/>
    <property type="match status" value="1"/>
</dbReference>
<feature type="region of interest" description="Disordered" evidence="4">
    <location>
        <begin position="966"/>
        <end position="1025"/>
    </location>
</feature>
<dbReference type="InterPro" id="IPR000408">
    <property type="entry name" value="Reg_chr_condens"/>
</dbReference>
<feature type="compositionally biased region" description="Basic and acidic residues" evidence="4">
    <location>
        <begin position="977"/>
        <end position="993"/>
    </location>
</feature>
<feature type="repeat" description="RCC1" evidence="3">
    <location>
        <begin position="447"/>
        <end position="499"/>
    </location>
</feature>
<evidence type="ECO:0000256" key="4">
    <source>
        <dbReference type="SAM" id="MobiDB-lite"/>
    </source>
</evidence>
<feature type="repeat" description="ANK" evidence="2">
    <location>
        <begin position="123"/>
        <end position="155"/>
    </location>
</feature>
<dbReference type="Gene3D" id="3.30.160.60">
    <property type="entry name" value="Classic Zinc Finger"/>
    <property type="match status" value="1"/>
</dbReference>
<dbReference type="InterPro" id="IPR003604">
    <property type="entry name" value="Matrin/U1-like-C_Znf_C2H2"/>
</dbReference>
<organism evidence="6 7">
    <name type="scientific">Cyclotella cryptica</name>
    <dbReference type="NCBI Taxonomy" id="29204"/>
    <lineage>
        <taxon>Eukaryota</taxon>
        <taxon>Sar</taxon>
        <taxon>Stramenopiles</taxon>
        <taxon>Ochrophyta</taxon>
        <taxon>Bacillariophyta</taxon>
        <taxon>Coscinodiscophyceae</taxon>
        <taxon>Thalassiosirophycidae</taxon>
        <taxon>Stephanodiscales</taxon>
        <taxon>Stephanodiscaceae</taxon>
        <taxon>Cyclotella</taxon>
    </lineage>
</organism>
<evidence type="ECO:0000259" key="5">
    <source>
        <dbReference type="SMART" id="SM00451"/>
    </source>
</evidence>
<feature type="repeat" description="RCC1" evidence="3">
    <location>
        <begin position="556"/>
        <end position="626"/>
    </location>
</feature>
<dbReference type="Gene3D" id="2.130.10.30">
    <property type="entry name" value="Regulator of chromosome condensation 1/beta-lactamase-inhibitor protein II"/>
    <property type="match status" value="2"/>
</dbReference>
<dbReference type="Pfam" id="PF13540">
    <property type="entry name" value="RCC1_2"/>
    <property type="match status" value="1"/>
</dbReference>
<accession>A0ABD3PV86</accession>
<evidence type="ECO:0000256" key="2">
    <source>
        <dbReference type="PROSITE-ProRule" id="PRU00023"/>
    </source>
</evidence>
<dbReference type="Proteomes" id="UP001516023">
    <property type="component" value="Unassembled WGS sequence"/>
</dbReference>
<dbReference type="SMART" id="SM00451">
    <property type="entry name" value="ZnF_U1"/>
    <property type="match status" value="1"/>
</dbReference>
<feature type="domain" description="U1-type" evidence="5">
    <location>
        <begin position="1030"/>
        <end position="1064"/>
    </location>
</feature>
<feature type="repeat" description="RCC1" evidence="3">
    <location>
        <begin position="779"/>
        <end position="829"/>
    </location>
</feature>
<feature type="compositionally biased region" description="Basic and acidic residues" evidence="4">
    <location>
        <begin position="1010"/>
        <end position="1020"/>
    </location>
</feature>
<feature type="compositionally biased region" description="Basic and acidic residues" evidence="4">
    <location>
        <begin position="381"/>
        <end position="396"/>
    </location>
</feature>
<keyword evidence="2" id="KW-0040">ANK repeat</keyword>
<name>A0ABD3PV86_9STRA</name>
<dbReference type="InterPro" id="IPR051625">
    <property type="entry name" value="Signaling_Regulatory_Domain"/>
</dbReference>
<dbReference type="PRINTS" id="PR00633">
    <property type="entry name" value="RCCNDNSATION"/>
</dbReference>
<gene>
    <name evidence="6" type="ORF">HJC23_003919</name>
</gene>
<feature type="region of interest" description="Disordered" evidence="4">
    <location>
        <begin position="266"/>
        <end position="298"/>
    </location>
</feature>
<evidence type="ECO:0000313" key="6">
    <source>
        <dbReference type="EMBL" id="KAL3791662.1"/>
    </source>
</evidence>
<feature type="compositionally biased region" description="Basic residues" evidence="4">
    <location>
        <begin position="1313"/>
        <end position="1324"/>
    </location>
</feature>
<dbReference type="PROSITE" id="PS50088">
    <property type="entry name" value="ANK_REPEAT"/>
    <property type="match status" value="1"/>
</dbReference>
<keyword evidence="1" id="KW-0677">Repeat</keyword>
<feature type="region of interest" description="Disordered" evidence="4">
    <location>
        <begin position="373"/>
        <end position="396"/>
    </location>
</feature>
<dbReference type="Pfam" id="PF25390">
    <property type="entry name" value="WD40_RLD"/>
    <property type="match status" value="1"/>
</dbReference>
<proteinExistence type="predicted"/>
<sequence length="1336" mass="146991">MGRKNRSASIGNTKDAIRPRSSSLSTTQTSFAKSKYPDIDIDACNALFKHFLHEKDSIGRTFLHHAVHTVSSDVNADQETDGYFLMDAISKRARELDKFAKEKGKGSSVSHLHRLMLTKDEENGYTPLHYAILQRDLTSLLILLKHSSAVEDDDGSTSHHSQQMHHPLRLLDSRRDDEGISCVMKDLAASLDNESLSPLQLLGATSANELEKCRQTIHWTYLKQIWKQQMQSETDASGDGIINHRRLCQRMISFGDERDYLNNDVDDSPADNAIEQRSRSGSFHVHGLDHDDEDDDEEQAAVDNDFLPLGDVDFTLLVEPERVKSRTEDDSLRVDADSVAYGCEVYTFGKSDHCALGVPQFGTSGRRDRRYADAFGSGKKNSYDKSDLSSSAESHKPRRVEAFALGEMRREWSDPRTSMTKEKESVDSPVVAVAAASHHTLAVTRGGRLFAFGLGKGGRLGTGDENHRPLPTRILGPLSKRIVACIAAAENHSLCTTAFDGGCYAWGSNGFGQLGMPSDLDQGSRLSPRRVEDLKAVFVVAVAAGDRHSVALTKMGEVFCWGDNRAGQLGSASSPFVGGASMSPTSSSNRCCYRPQRVEGLWLAEPQRRAIAISASEFSTLTLTRPPTNGESSLASLPVNVVYGWGHGSHVPLRVNFPTADNSSNLVSMQQESSTFSKSSCVNPTSIASSKYHNVAITADGRVYTWGLHAESLGIEKSGCMKNVDSESNWALRKGKSHSHNSAIASPQLVVAMLPENGGGRAVAVSASESHSAIVTADGHLFTWGSSYGNNTLGHKGVKWQPSPRKVMRVHRAVGVAAAKEHTALLIGTSFPCLPREAIVSDGTCYKPLTLKDSVAVEISRNVDVSNVIPVAIVAHRVNSMPLLKFCEKFVEMNLDGVLSAATNTDLESFVANKMSFDPSIGRYDHSDGIFHPILYKLANTNDWMQSSLSILKFFKGFYQTMPNRNAKKQVRSQANKKPDTQGDITNETKKSFDQNAGHPENTETLTLSKESKKVHDSHGAPKFKPPGDASKYHCTVCAVSCPDSSSYTLHMSGRKHRNRLNHTRKEEEKEVAEQMMAMKRMQLMEGNQTSLAVESQESKKQIAKSPAWTSPHNKKYPEGSSSMNLKTRSNSLLGIMKEELQKSVTPGVQATPKFQVDKSKGYATPASGKKLCFSPEPLSKSASSSNTFALSAFITSNSPPIQKSQVKAAGACWAVAKPLANDGPALCASNKTRRFADIQKEESDIRKREDHMCHIGGSRWFVQQRERAASIGDIQQQQKEDADWILFVEEQKRIEEEITRESKIKATQEKARMHRKRQSRKKNVGSLRENQVSET</sequence>
<dbReference type="InterPro" id="IPR058923">
    <property type="entry name" value="RCC1-like_dom"/>
</dbReference>
<evidence type="ECO:0000313" key="7">
    <source>
        <dbReference type="Proteomes" id="UP001516023"/>
    </source>
</evidence>
<dbReference type="SUPFAM" id="SSF50985">
    <property type="entry name" value="RCC1/BLIP-II"/>
    <property type="match status" value="2"/>
</dbReference>
<dbReference type="InterPro" id="IPR036770">
    <property type="entry name" value="Ankyrin_rpt-contain_sf"/>
</dbReference>
<dbReference type="InterPro" id="IPR036236">
    <property type="entry name" value="Znf_C2H2_sf"/>
</dbReference>
<feature type="compositionally biased region" description="Polar residues" evidence="4">
    <location>
        <begin position="20"/>
        <end position="29"/>
    </location>
</feature>
<dbReference type="Gene3D" id="1.25.40.20">
    <property type="entry name" value="Ankyrin repeat-containing domain"/>
    <property type="match status" value="1"/>
</dbReference>
<dbReference type="PROSITE" id="PS50012">
    <property type="entry name" value="RCC1_3"/>
    <property type="match status" value="4"/>
</dbReference>
<feature type="region of interest" description="Disordered" evidence="4">
    <location>
        <begin position="1103"/>
        <end position="1126"/>
    </location>
</feature>
<dbReference type="PROSITE" id="PS50297">
    <property type="entry name" value="ANK_REP_REGION"/>
    <property type="match status" value="1"/>
</dbReference>
<dbReference type="InterPro" id="IPR009091">
    <property type="entry name" value="RCC1/BLIP-II"/>
</dbReference>
<feature type="repeat" description="RCC1" evidence="3">
    <location>
        <begin position="501"/>
        <end position="555"/>
    </location>
</feature>
<evidence type="ECO:0000256" key="1">
    <source>
        <dbReference type="ARBA" id="ARBA00022737"/>
    </source>
</evidence>